<name>A0A438NJ98_EXOME</name>
<comment type="caution">
    <text evidence="2">The sequence shown here is derived from an EMBL/GenBank/DDBJ whole genome shotgun (WGS) entry which is preliminary data.</text>
</comment>
<dbReference type="AlphaFoldDB" id="A0A438NJ98"/>
<gene>
    <name evidence="2" type="ORF">B0A52_00161</name>
</gene>
<accession>A0A438NJ98</accession>
<dbReference type="Pfam" id="PF03992">
    <property type="entry name" value="ABM"/>
    <property type="match status" value="1"/>
</dbReference>
<protein>
    <recommendedName>
        <fullName evidence="1">ABM domain-containing protein</fullName>
    </recommendedName>
</protein>
<feature type="domain" description="ABM" evidence="1">
    <location>
        <begin position="120"/>
        <end position="214"/>
    </location>
</feature>
<reference evidence="2 3" key="1">
    <citation type="submission" date="2017-03" db="EMBL/GenBank/DDBJ databases">
        <title>Genomes of endolithic fungi from Antarctica.</title>
        <authorList>
            <person name="Coleine C."/>
            <person name="Masonjones S."/>
            <person name="Stajich J.E."/>
        </authorList>
    </citation>
    <scope>NUCLEOTIDE SEQUENCE [LARGE SCALE GENOMIC DNA]</scope>
    <source>
        <strain evidence="2 3">CCFEE 6314</strain>
    </source>
</reference>
<proteinExistence type="predicted"/>
<dbReference type="InterPro" id="IPR007138">
    <property type="entry name" value="ABM_dom"/>
</dbReference>
<dbReference type="OrthoDB" id="3830579at2759"/>
<sequence>MANPKMALQMIMVPHRPVHTDEEINTDLAPAFSILQKAKGLKALWRGKKHEDRHTQVAMALWTDLGSSHAFFTSPQYAEFNNVLQPAMNGRRIEWQNHALIDVSGIDDLSHLSKTLQSPAIEVALTKVVEGGVAGYYDVFRKVVVPILNEDPGCDGYFISPQIENPQDQLLLINWKSVDAHHEDFEKKPTFKACIDGLKDYYAIFVVPWHITELKLVHGQFN</sequence>
<dbReference type="Gene3D" id="3.30.70.100">
    <property type="match status" value="2"/>
</dbReference>
<evidence type="ECO:0000313" key="3">
    <source>
        <dbReference type="Proteomes" id="UP000288859"/>
    </source>
</evidence>
<dbReference type="SUPFAM" id="SSF54909">
    <property type="entry name" value="Dimeric alpha+beta barrel"/>
    <property type="match status" value="1"/>
</dbReference>
<evidence type="ECO:0000313" key="2">
    <source>
        <dbReference type="EMBL" id="RVX75805.1"/>
    </source>
</evidence>
<evidence type="ECO:0000259" key="1">
    <source>
        <dbReference type="PROSITE" id="PS51725"/>
    </source>
</evidence>
<dbReference type="InterPro" id="IPR011008">
    <property type="entry name" value="Dimeric_a/b-barrel"/>
</dbReference>
<organism evidence="2 3">
    <name type="scientific">Exophiala mesophila</name>
    <name type="common">Black yeast-like fungus</name>
    <dbReference type="NCBI Taxonomy" id="212818"/>
    <lineage>
        <taxon>Eukaryota</taxon>
        <taxon>Fungi</taxon>
        <taxon>Dikarya</taxon>
        <taxon>Ascomycota</taxon>
        <taxon>Pezizomycotina</taxon>
        <taxon>Eurotiomycetes</taxon>
        <taxon>Chaetothyriomycetidae</taxon>
        <taxon>Chaetothyriales</taxon>
        <taxon>Herpotrichiellaceae</taxon>
        <taxon>Exophiala</taxon>
    </lineage>
</organism>
<dbReference type="Proteomes" id="UP000288859">
    <property type="component" value="Unassembled WGS sequence"/>
</dbReference>
<dbReference type="EMBL" id="NAJM01000001">
    <property type="protein sequence ID" value="RVX75805.1"/>
    <property type="molecule type" value="Genomic_DNA"/>
</dbReference>
<dbReference type="PROSITE" id="PS51725">
    <property type="entry name" value="ABM"/>
    <property type="match status" value="1"/>
</dbReference>